<dbReference type="KEGG" id="mlo:msr0959"/>
<dbReference type="AlphaFoldDB" id="Q98LN0"/>
<protein>
    <submittedName>
        <fullName evidence="1">Msr0959 protein</fullName>
    </submittedName>
</protein>
<reference evidence="1 2" key="1">
    <citation type="journal article" date="2000" name="DNA Res.">
        <title>Complete genome structure of the nitrogen-fixing symbiotic bacterium Mesorhizobium loti.</title>
        <authorList>
            <person name="Kaneko T."/>
            <person name="Nakamura Y."/>
            <person name="Sato S."/>
            <person name="Asamizu E."/>
            <person name="Kato T."/>
            <person name="Sasamoto S."/>
            <person name="Watanabe A."/>
            <person name="Idesawa K."/>
            <person name="Ishikawa A."/>
            <person name="Kawashima K."/>
            <person name="Kimura T."/>
            <person name="Kishida Y."/>
            <person name="Kiyokawa C."/>
            <person name="Kohara M."/>
            <person name="Matsumoto M."/>
            <person name="Matsuno A."/>
            <person name="Mochizuki Y."/>
            <person name="Nakayama S."/>
            <person name="Nakazaki N."/>
            <person name="Shimpo S."/>
            <person name="Sugimoto M."/>
            <person name="Takeuchi C."/>
            <person name="Yamada M."/>
            <person name="Tabata S."/>
        </authorList>
    </citation>
    <scope>NUCLEOTIDE SEQUENCE [LARGE SCALE GENOMIC DNA]</scope>
    <source>
        <strain evidence="2">LMG 29417 / CECT 9101 / MAFF 303099</strain>
    </source>
</reference>
<evidence type="ECO:0000313" key="2">
    <source>
        <dbReference type="Proteomes" id="UP000000552"/>
    </source>
</evidence>
<dbReference type="HOGENOM" id="CLU_3029271_0_0_5"/>
<evidence type="ECO:0000313" key="1">
    <source>
        <dbReference type="EMBL" id="BAB48433.1"/>
    </source>
</evidence>
<dbReference type="Proteomes" id="UP000000552">
    <property type="component" value="Chromosome"/>
</dbReference>
<accession>Q98LN0</accession>
<name>Q98LN0_RHILO</name>
<gene>
    <name evidence="1" type="ordered locus">msr0959</name>
</gene>
<organism evidence="1 2">
    <name type="scientific">Mesorhizobium japonicum (strain LMG 29417 / CECT 9101 / MAFF 303099)</name>
    <name type="common">Mesorhizobium loti (strain MAFF 303099)</name>
    <dbReference type="NCBI Taxonomy" id="266835"/>
    <lineage>
        <taxon>Bacteria</taxon>
        <taxon>Pseudomonadati</taxon>
        <taxon>Pseudomonadota</taxon>
        <taxon>Alphaproteobacteria</taxon>
        <taxon>Hyphomicrobiales</taxon>
        <taxon>Phyllobacteriaceae</taxon>
        <taxon>Mesorhizobium</taxon>
    </lineage>
</organism>
<proteinExistence type="predicted"/>
<sequence>MPRYISASGEAVQLARLQIARDSFQIAQYGSDVWPREIGRIADVTVRSDDHLQLG</sequence>
<dbReference type="EMBL" id="BA000012">
    <property type="protein sequence ID" value="BAB48433.1"/>
    <property type="molecule type" value="Genomic_DNA"/>
</dbReference>